<dbReference type="EMBL" id="JANGCH010000019">
    <property type="protein sequence ID" value="MCQ5122592.1"/>
    <property type="molecule type" value="Genomic_DNA"/>
</dbReference>
<evidence type="ECO:0000313" key="2">
    <source>
        <dbReference type="EMBL" id="MCQ5122592.1"/>
    </source>
</evidence>
<dbReference type="PANTHER" id="PTHR42850">
    <property type="entry name" value="METALLOPHOSPHOESTERASE"/>
    <property type="match status" value="1"/>
</dbReference>
<gene>
    <name evidence="2" type="ORF">NE663_10050</name>
</gene>
<dbReference type="RefSeq" id="WP_180963026.1">
    <property type="nucleotide sequence ID" value="NZ_CANTYB010000041.1"/>
</dbReference>
<dbReference type="InterPro" id="IPR004843">
    <property type="entry name" value="Calcineurin-like_PHP"/>
</dbReference>
<dbReference type="EC" id="3.1.3.11" evidence="2"/>
<organism evidence="2 3">
    <name type="scientific">Massilicoli timonensis</name>
    <dbReference type="NCBI Taxonomy" id="2015901"/>
    <lineage>
        <taxon>Bacteria</taxon>
        <taxon>Bacillati</taxon>
        <taxon>Bacillota</taxon>
        <taxon>Erysipelotrichia</taxon>
        <taxon>Erysipelotrichales</taxon>
        <taxon>Erysipelotrichaceae</taxon>
        <taxon>Massilicoli</taxon>
    </lineage>
</organism>
<keyword evidence="2" id="KW-0378">Hydrolase</keyword>
<reference evidence="2 3" key="1">
    <citation type="submission" date="2022-06" db="EMBL/GenBank/DDBJ databases">
        <title>Isolation of gut microbiota from human fecal samples.</title>
        <authorList>
            <person name="Pamer E.G."/>
            <person name="Barat B."/>
            <person name="Waligurski E."/>
            <person name="Medina S."/>
            <person name="Paddock L."/>
            <person name="Mostad J."/>
        </authorList>
    </citation>
    <scope>NUCLEOTIDE SEQUENCE [LARGE SCALE GENOMIC DNA]</scope>
    <source>
        <strain evidence="2 3">DFI.6.1</strain>
    </source>
</reference>
<dbReference type="GO" id="GO:0042132">
    <property type="term" value="F:fructose 1,6-bisphosphate 1-phosphatase activity"/>
    <property type="evidence" value="ECO:0007669"/>
    <property type="project" value="UniProtKB-EC"/>
</dbReference>
<dbReference type="Gene3D" id="3.60.21.10">
    <property type="match status" value="1"/>
</dbReference>
<evidence type="ECO:0000313" key="3">
    <source>
        <dbReference type="Proteomes" id="UP001524435"/>
    </source>
</evidence>
<evidence type="ECO:0000259" key="1">
    <source>
        <dbReference type="Pfam" id="PF00149"/>
    </source>
</evidence>
<comment type="caution">
    <text evidence="2">The sequence shown here is derived from an EMBL/GenBank/DDBJ whole genome shotgun (WGS) entry which is preliminary data.</text>
</comment>
<dbReference type="Pfam" id="PF00149">
    <property type="entry name" value="Metallophos"/>
    <property type="match status" value="1"/>
</dbReference>
<dbReference type="Proteomes" id="UP001524435">
    <property type="component" value="Unassembled WGS sequence"/>
</dbReference>
<dbReference type="InterPro" id="IPR050126">
    <property type="entry name" value="Ap4A_hydrolase"/>
</dbReference>
<keyword evidence="3" id="KW-1185">Reference proteome</keyword>
<feature type="domain" description="Calcineurin-like phosphoesterase" evidence="1">
    <location>
        <begin position="4"/>
        <end position="194"/>
    </location>
</feature>
<dbReference type="SUPFAM" id="SSF56300">
    <property type="entry name" value="Metallo-dependent phosphatases"/>
    <property type="match status" value="1"/>
</dbReference>
<proteinExistence type="predicted"/>
<accession>A0ABT1SMY5</accession>
<name>A0ABT1SMY5_9FIRM</name>
<protein>
    <submittedName>
        <fullName evidence="2">Fructose-bisphosphatase class III</fullName>
        <ecNumber evidence="2">3.1.3.11</ecNumber>
    </submittedName>
</protein>
<sequence length="247" mass="28913">MGTYVVSDIHGLYDKFKKACEALDLVNGTDHLYILGDVIDRGKEGIRILEEIMENPHVTLIMGNHEHMMVEYLSYAEEHYGYFKDIRACNRIKAVERWNRNGNVPTLHAFYQLSDERQKQLYLYLRELPLAITNLTVKEQRYYLVHACPLPNRQEEVLYLSNCEEVEAVHLVWERYEETTDFFEDRCVIHGHTPTLYLQKGKPYRIWANRKDLMQAGIIDIDCGCALGSESGRLALFCLDDRSVRYI</sequence>
<dbReference type="InterPro" id="IPR029052">
    <property type="entry name" value="Metallo-depent_PP-like"/>
</dbReference>
<dbReference type="PANTHER" id="PTHR42850:SF4">
    <property type="entry name" value="ZINC-DEPENDENT ENDOPOLYPHOSPHATASE"/>
    <property type="match status" value="1"/>
</dbReference>